<proteinExistence type="predicted"/>
<reference evidence="2 3" key="1">
    <citation type="submission" date="2021-06" db="EMBL/GenBank/DDBJ databases">
        <authorList>
            <person name="Palmer J.M."/>
        </authorList>
    </citation>
    <scope>NUCLEOTIDE SEQUENCE [LARGE SCALE GENOMIC DNA]</scope>
    <source>
        <strain evidence="2 3">XC_2019</strain>
        <tissue evidence="2">Muscle</tissue>
    </source>
</reference>
<dbReference type="InterPro" id="IPR052792">
    <property type="entry name" value="Thioredoxin_dom-contain_11"/>
</dbReference>
<dbReference type="PANTHER" id="PTHR46497:SF1">
    <property type="entry name" value="THIOREDOXIN DOMAIN-CONTAINING PROTEIN 11"/>
    <property type="match status" value="1"/>
</dbReference>
<keyword evidence="3" id="KW-1185">Reference proteome</keyword>
<organism evidence="2 3">
    <name type="scientific">Xenoophorus captivus</name>
    <dbReference type="NCBI Taxonomy" id="1517983"/>
    <lineage>
        <taxon>Eukaryota</taxon>
        <taxon>Metazoa</taxon>
        <taxon>Chordata</taxon>
        <taxon>Craniata</taxon>
        <taxon>Vertebrata</taxon>
        <taxon>Euteleostomi</taxon>
        <taxon>Actinopterygii</taxon>
        <taxon>Neopterygii</taxon>
        <taxon>Teleostei</taxon>
        <taxon>Neoteleostei</taxon>
        <taxon>Acanthomorphata</taxon>
        <taxon>Ovalentaria</taxon>
        <taxon>Atherinomorphae</taxon>
        <taxon>Cyprinodontiformes</taxon>
        <taxon>Goodeidae</taxon>
        <taxon>Xenoophorus</taxon>
    </lineage>
</organism>
<dbReference type="EMBL" id="JAHRIN010037054">
    <property type="protein sequence ID" value="MEQ2204662.1"/>
    <property type="molecule type" value="Genomic_DNA"/>
</dbReference>
<dbReference type="PANTHER" id="PTHR46497">
    <property type="entry name" value="THIOREDOXIN DOMAIN-CONTAINING PROTEIN 11"/>
    <property type="match status" value="1"/>
</dbReference>
<gene>
    <name evidence="2" type="ORF">XENOCAPTIV_016596</name>
</gene>
<keyword evidence="1" id="KW-1133">Transmembrane helix</keyword>
<keyword evidence="1" id="KW-0472">Membrane</keyword>
<dbReference type="Proteomes" id="UP001434883">
    <property type="component" value="Unassembled WGS sequence"/>
</dbReference>
<keyword evidence="1" id="KW-0812">Transmembrane</keyword>
<sequence>MLRRVRQSLRQVLLLMARRPDLLCGAIVLSVLLLLAVKFTCRWNVLGAWLRCLLFSFTLLGVPTRWLPDRKYSRLRRSWPNRFGPIEYRGPFVASYIESFTLKVITPLTYLPTRAHLEEFLSYHERNFTSSAICNWVFEHYETVLQWLQPPGTKSRLLEEELTKGPALLLFTPHNPLQSEPSAILQQVITHVPNVHSNFLQ</sequence>
<evidence type="ECO:0000313" key="2">
    <source>
        <dbReference type="EMBL" id="MEQ2204662.1"/>
    </source>
</evidence>
<feature type="transmembrane region" description="Helical" evidence="1">
    <location>
        <begin position="21"/>
        <end position="40"/>
    </location>
</feature>
<evidence type="ECO:0000313" key="3">
    <source>
        <dbReference type="Proteomes" id="UP001434883"/>
    </source>
</evidence>
<evidence type="ECO:0000256" key="1">
    <source>
        <dbReference type="SAM" id="Phobius"/>
    </source>
</evidence>
<accession>A0ABV0R965</accession>
<name>A0ABV0R965_9TELE</name>
<comment type="caution">
    <text evidence="2">The sequence shown here is derived from an EMBL/GenBank/DDBJ whole genome shotgun (WGS) entry which is preliminary data.</text>
</comment>
<protein>
    <submittedName>
        <fullName evidence="2">Uncharacterized protein</fullName>
    </submittedName>
</protein>
<feature type="transmembrane region" description="Helical" evidence="1">
    <location>
        <begin position="46"/>
        <end position="67"/>
    </location>
</feature>